<gene>
    <name evidence="1" type="ORF">KCG49_00905</name>
</gene>
<evidence type="ECO:0000313" key="2">
    <source>
        <dbReference type="Proteomes" id="UP001138894"/>
    </source>
</evidence>
<comment type="caution">
    <text evidence="1">The sequence shown here is derived from an EMBL/GenBank/DDBJ whole genome shotgun (WGS) entry which is preliminary data.</text>
</comment>
<dbReference type="AlphaFoldDB" id="A0A9X1JPC5"/>
<dbReference type="RefSeq" id="WP_218544294.1">
    <property type="nucleotide sequence ID" value="NZ_JAGSPD010000001.1"/>
</dbReference>
<protein>
    <submittedName>
        <fullName evidence="1">Uncharacterized protein</fullName>
    </submittedName>
</protein>
<name>A0A9X1JPC5_9FLAO</name>
<keyword evidence="2" id="KW-1185">Reference proteome</keyword>
<organism evidence="1 2">
    <name type="scientific">Winogradskyella luteola</name>
    <dbReference type="NCBI Taxonomy" id="2828330"/>
    <lineage>
        <taxon>Bacteria</taxon>
        <taxon>Pseudomonadati</taxon>
        <taxon>Bacteroidota</taxon>
        <taxon>Flavobacteriia</taxon>
        <taxon>Flavobacteriales</taxon>
        <taxon>Flavobacteriaceae</taxon>
        <taxon>Winogradskyella</taxon>
    </lineage>
</organism>
<reference evidence="1" key="1">
    <citation type="submission" date="2021-04" db="EMBL/GenBank/DDBJ databases">
        <authorList>
            <person name="Pira H."/>
            <person name="Risdian C."/>
            <person name="Wink J."/>
        </authorList>
    </citation>
    <scope>NUCLEOTIDE SEQUENCE</scope>
    <source>
        <strain evidence="1">WHY3</strain>
    </source>
</reference>
<dbReference type="Proteomes" id="UP001138894">
    <property type="component" value="Unassembled WGS sequence"/>
</dbReference>
<accession>A0A9X1JPC5</accession>
<proteinExistence type="predicted"/>
<sequence length="86" mass="10407">MNYYNTEEIRTEEGVFVKHHNGYFTFQFSFDELIVFEEVNTTVLEKFDLHSKEYVGSTFEVTYKEIINDLDDEDFLTFRIMELKLI</sequence>
<evidence type="ECO:0000313" key="1">
    <source>
        <dbReference type="EMBL" id="MBV7267743.1"/>
    </source>
</evidence>
<dbReference type="EMBL" id="JAGSPD010000001">
    <property type="protein sequence ID" value="MBV7267743.1"/>
    <property type="molecule type" value="Genomic_DNA"/>
</dbReference>